<feature type="signal peptide" evidence="1">
    <location>
        <begin position="1"/>
        <end position="26"/>
    </location>
</feature>
<dbReference type="EMBL" id="CP053015">
    <property type="protein sequence ID" value="QJQ32364.1"/>
    <property type="molecule type" value="Genomic_DNA"/>
</dbReference>
<evidence type="ECO:0000313" key="2">
    <source>
        <dbReference type="EMBL" id="QJQ32364.1"/>
    </source>
</evidence>
<dbReference type="Proteomes" id="UP000503018">
    <property type="component" value="Chromosome"/>
</dbReference>
<dbReference type="InterPro" id="IPR018673">
    <property type="entry name" value="DUF2141"/>
</dbReference>
<protein>
    <submittedName>
        <fullName evidence="2">DUF2141 domain-containing protein</fullName>
    </submittedName>
</protein>
<name>A0A6M4ATH1_9SPHN</name>
<keyword evidence="1" id="KW-0732">Signal</keyword>
<gene>
    <name evidence="2" type="ORF">GV829_07790</name>
</gene>
<feature type="chain" id="PRO_5026899721" evidence="1">
    <location>
        <begin position="27"/>
        <end position="153"/>
    </location>
</feature>
<reference evidence="2 3" key="1">
    <citation type="submission" date="2020-01" db="EMBL/GenBank/DDBJ databases">
        <title>Sphingomonas sp. strain CSW-10.</title>
        <authorList>
            <person name="Chen W.-M."/>
        </authorList>
    </citation>
    <scope>NUCLEOTIDE SEQUENCE [LARGE SCALE GENOMIC DNA]</scope>
    <source>
        <strain evidence="2 3">CSW-10</strain>
    </source>
</reference>
<dbReference type="AlphaFoldDB" id="A0A6M4ATH1"/>
<evidence type="ECO:0000313" key="3">
    <source>
        <dbReference type="Proteomes" id="UP000503018"/>
    </source>
</evidence>
<sequence length="153" mass="15710">MGSISAIGTGCAALIAILSISAPVHSQPAAAAGTVEISITNLRSTRGNVLICLTTNARRFPDCRGDAGARSVTIPASVPTARVTGLAPGTWAIAVIHDENANGRIDTTLGIPREGVGSSRNAPIRMGPPRFADASFAITTGSVSQSIRMRYLL</sequence>
<accession>A0A6M4ATH1</accession>
<keyword evidence="3" id="KW-1185">Reference proteome</keyword>
<dbReference type="Pfam" id="PF09912">
    <property type="entry name" value="DUF2141"/>
    <property type="match status" value="1"/>
</dbReference>
<dbReference type="KEGG" id="slan:GV829_07790"/>
<evidence type="ECO:0000256" key="1">
    <source>
        <dbReference type="SAM" id="SignalP"/>
    </source>
</evidence>
<proteinExistence type="predicted"/>
<organism evidence="2 3">
    <name type="scientific">Sphingomonas lacunae</name>
    <dbReference type="NCBI Taxonomy" id="2698828"/>
    <lineage>
        <taxon>Bacteria</taxon>
        <taxon>Pseudomonadati</taxon>
        <taxon>Pseudomonadota</taxon>
        <taxon>Alphaproteobacteria</taxon>
        <taxon>Sphingomonadales</taxon>
        <taxon>Sphingomonadaceae</taxon>
        <taxon>Sphingomonas</taxon>
    </lineage>
</organism>